<dbReference type="PANTHER" id="PTHR34075">
    <property type="entry name" value="BLR3430 PROTEIN"/>
    <property type="match status" value="1"/>
</dbReference>
<comment type="caution">
    <text evidence="3">The sequence shown here is derived from an EMBL/GenBank/DDBJ whole genome shotgun (WGS) entry which is preliminary data.</text>
</comment>
<feature type="domain" description="ChsH2 rubredoxin-like zinc ribbon" evidence="2">
    <location>
        <begin position="39"/>
        <end position="64"/>
    </location>
</feature>
<reference evidence="3" key="1">
    <citation type="submission" date="2022-01" db="EMBL/GenBank/DDBJ databases">
        <authorList>
            <person name="Jo J.-H."/>
            <person name="Im W.-T."/>
        </authorList>
    </citation>
    <scope>NUCLEOTIDE SEQUENCE</scope>
    <source>
        <strain evidence="3">I2-34</strain>
    </source>
</reference>
<dbReference type="InterPro" id="IPR052513">
    <property type="entry name" value="Thioester_dehydratase-like"/>
</dbReference>
<dbReference type="InterPro" id="IPR022002">
    <property type="entry name" value="ChsH2_Znr"/>
</dbReference>
<dbReference type="InterPro" id="IPR002878">
    <property type="entry name" value="ChsH2_C"/>
</dbReference>
<gene>
    <name evidence="3" type="ORF">LVY72_04890</name>
</gene>
<dbReference type="EMBL" id="JAKLTQ010000002">
    <property type="protein sequence ID" value="MCG2621248.1"/>
    <property type="molecule type" value="Genomic_DNA"/>
</dbReference>
<dbReference type="Pfam" id="PF12172">
    <property type="entry name" value="zf-ChsH2"/>
    <property type="match status" value="1"/>
</dbReference>
<name>A0ABS9L3L0_9MICC</name>
<dbReference type="RefSeq" id="WP_237818354.1">
    <property type="nucleotide sequence ID" value="NZ_JAKLTQ010000002.1"/>
</dbReference>
<dbReference type="Proteomes" id="UP001165368">
    <property type="component" value="Unassembled WGS sequence"/>
</dbReference>
<dbReference type="InterPro" id="IPR012340">
    <property type="entry name" value="NA-bd_OB-fold"/>
</dbReference>
<evidence type="ECO:0000259" key="2">
    <source>
        <dbReference type="Pfam" id="PF12172"/>
    </source>
</evidence>
<proteinExistence type="predicted"/>
<evidence type="ECO:0000313" key="3">
    <source>
        <dbReference type="EMBL" id="MCG2621248.1"/>
    </source>
</evidence>
<keyword evidence="4" id="KW-1185">Reference proteome</keyword>
<dbReference type="PANTHER" id="PTHR34075:SF5">
    <property type="entry name" value="BLR3430 PROTEIN"/>
    <property type="match status" value="1"/>
</dbReference>
<protein>
    <submittedName>
        <fullName evidence="3">OB-fold domain-containing protein</fullName>
    </submittedName>
</protein>
<feature type="domain" description="ChsH2 C-terminal OB-fold" evidence="1">
    <location>
        <begin position="67"/>
        <end position="127"/>
    </location>
</feature>
<dbReference type="SUPFAM" id="SSF50249">
    <property type="entry name" value="Nucleic acid-binding proteins"/>
    <property type="match status" value="1"/>
</dbReference>
<dbReference type="Pfam" id="PF01796">
    <property type="entry name" value="OB_ChsH2_C"/>
    <property type="match status" value="1"/>
</dbReference>
<organism evidence="3 4">
    <name type="scientific">Arthrobacter hankyongi</name>
    <dbReference type="NCBI Taxonomy" id="2904801"/>
    <lineage>
        <taxon>Bacteria</taxon>
        <taxon>Bacillati</taxon>
        <taxon>Actinomycetota</taxon>
        <taxon>Actinomycetes</taxon>
        <taxon>Micrococcales</taxon>
        <taxon>Micrococcaceae</taxon>
        <taxon>Arthrobacter</taxon>
    </lineage>
</organism>
<evidence type="ECO:0000313" key="4">
    <source>
        <dbReference type="Proteomes" id="UP001165368"/>
    </source>
</evidence>
<accession>A0ABS9L3L0</accession>
<evidence type="ECO:0000259" key="1">
    <source>
        <dbReference type="Pfam" id="PF01796"/>
    </source>
</evidence>
<sequence>MEANALTAASPAVNDPSGTPTRVPVVDYLVLDEQPYIQAQCCNACGALYFDRRNACARCFATEFSPRRLAGTGKVRAFTVVHRAAPNIPAPYMSVVVDLDGGGVIKSNLLGVTDPQQIKAGQRIKLETFTAGVDDDGTEAIAFGYKMDGDEL</sequence>